<dbReference type="AlphaFoldDB" id="F8WWZ1"/>
<dbReference type="OrthoDB" id="9785180at2"/>
<dbReference type="eggNOG" id="COG0760">
    <property type="taxonomic scope" value="Bacteria"/>
</dbReference>
<dbReference type="Proteomes" id="UP000006420">
    <property type="component" value="Unassembled WGS sequence"/>
</dbReference>
<dbReference type="HOGENOM" id="CLU_080679_0_0_10"/>
<comment type="caution">
    <text evidence="2">The sequence shown here is derived from an EMBL/GenBank/DDBJ whole genome shotgun (WGS) entry which is preliminary data.</text>
</comment>
<dbReference type="Gene3D" id="6.10.140.970">
    <property type="match status" value="1"/>
</dbReference>
<dbReference type="PROSITE" id="PS51257">
    <property type="entry name" value="PROKAR_LIPOPROTEIN"/>
    <property type="match status" value="1"/>
</dbReference>
<keyword evidence="1" id="KW-0732">Signal</keyword>
<reference evidence="2 3" key="1">
    <citation type="submission" date="2011-04" db="EMBL/GenBank/DDBJ databases">
        <title>The Genome Sequence of Dysgonomonas mossii DSM 22836.</title>
        <authorList>
            <consortium name="The Broad Institute Genome Sequencing Platform"/>
            <person name="Earl A."/>
            <person name="Ward D."/>
            <person name="Feldgarden M."/>
            <person name="Gevers D."/>
            <person name="Pudlo N."/>
            <person name="Martens E."/>
            <person name="Allen-Vercoe E."/>
            <person name="Young S.K."/>
            <person name="Zeng Q."/>
            <person name="Gargeya S."/>
            <person name="Fitzgerald M."/>
            <person name="Haas B."/>
            <person name="Abouelleil A."/>
            <person name="Alvarado L."/>
            <person name="Arachchi H.M."/>
            <person name="Berlin A."/>
            <person name="Brown A."/>
            <person name="Chapman S.B."/>
            <person name="Chen Z."/>
            <person name="Dunbar C."/>
            <person name="Freedman E."/>
            <person name="Gearin G."/>
            <person name="Gellesch M."/>
            <person name="Goldberg J."/>
            <person name="Griggs A."/>
            <person name="Gujja S."/>
            <person name="Heiman D."/>
            <person name="Howarth C."/>
            <person name="Larson L."/>
            <person name="Lui A."/>
            <person name="MacDonald P.J.P."/>
            <person name="Mehta T."/>
            <person name="Montmayeur A."/>
            <person name="Murphy C."/>
            <person name="Neiman D."/>
            <person name="Pearson M."/>
            <person name="Priest M."/>
            <person name="Roberts A."/>
            <person name="Saif S."/>
            <person name="Shea T."/>
            <person name="Shenoy N."/>
            <person name="Sisk P."/>
            <person name="Stolte C."/>
            <person name="Sykes S."/>
            <person name="Yandava C."/>
            <person name="Wortman J."/>
            <person name="Nusbaum C."/>
            <person name="Birren B."/>
        </authorList>
    </citation>
    <scope>NUCLEOTIDE SEQUENCE [LARGE SCALE GENOMIC DNA]</scope>
    <source>
        <strain evidence="2 3">DSM 22836</strain>
    </source>
</reference>
<organism evidence="2 3">
    <name type="scientific">Dysgonomonas mossii DSM 22836</name>
    <dbReference type="NCBI Taxonomy" id="742767"/>
    <lineage>
        <taxon>Bacteria</taxon>
        <taxon>Pseudomonadati</taxon>
        <taxon>Bacteroidota</taxon>
        <taxon>Bacteroidia</taxon>
        <taxon>Bacteroidales</taxon>
        <taxon>Dysgonomonadaceae</taxon>
        <taxon>Dysgonomonas</taxon>
    </lineage>
</organism>
<dbReference type="RefSeq" id="WP_006841469.1">
    <property type="nucleotide sequence ID" value="NZ_AQWJ01000001.1"/>
</dbReference>
<evidence type="ECO:0000313" key="2">
    <source>
        <dbReference type="EMBL" id="EGK06221.1"/>
    </source>
</evidence>
<dbReference type="STRING" id="742767.HMPREF9456_00095"/>
<evidence type="ECO:0000313" key="3">
    <source>
        <dbReference type="Proteomes" id="UP000006420"/>
    </source>
</evidence>
<feature type="signal peptide" evidence="1">
    <location>
        <begin position="1"/>
        <end position="21"/>
    </location>
</feature>
<proteinExistence type="predicted"/>
<dbReference type="GeneID" id="78080789"/>
<dbReference type="EMBL" id="ADLW01000001">
    <property type="protein sequence ID" value="EGK06221.1"/>
    <property type="molecule type" value="Genomic_DNA"/>
</dbReference>
<name>F8WWZ1_9BACT</name>
<evidence type="ECO:0000256" key="1">
    <source>
        <dbReference type="SAM" id="SignalP"/>
    </source>
</evidence>
<feature type="chain" id="PRO_5003385808" evidence="1">
    <location>
        <begin position="22"/>
        <end position="288"/>
    </location>
</feature>
<accession>F8WWZ1</accession>
<protein>
    <submittedName>
        <fullName evidence="2">Uncharacterized protein</fullName>
    </submittedName>
</protein>
<dbReference type="SUPFAM" id="SSF109998">
    <property type="entry name" value="Triger factor/SurA peptide-binding domain-like"/>
    <property type="match status" value="1"/>
</dbReference>
<keyword evidence="3" id="KW-1185">Reference proteome</keyword>
<dbReference type="InterPro" id="IPR027304">
    <property type="entry name" value="Trigger_fact/SurA_dom_sf"/>
</dbReference>
<sequence length="288" mass="33558">MRIYNIIIIPASILISMLSCSKGSTDAPDLSQVPVVTVGDKTLYMDELNNTVPRTLSAQDSTAAADAYIKMWINDQLLYDKAKKNIVNKEEIERLIENYRKTLISNLYQEQLLKEHLLKSVSDAELQSFYEQNKDKLKLKENIIKGLYLKVPLDSKELNNFLKWYKQPTDAAVENIEKNTLKNAVGYEYFYNRWVSFNEIIDNMPLSVDNGADFLKINKNIEARDSSFVYLLNVKEYRTVGSEAPYEYIKNQLMEIYTEQRKSDYLNKVQQDLYNKAISDNEIKFYNK</sequence>
<gene>
    <name evidence="2" type="ORF">HMPREF9456_00095</name>
</gene>